<dbReference type="Pfam" id="PF19953">
    <property type="entry name" value="EACC1"/>
    <property type="match status" value="1"/>
</dbReference>
<organism evidence="2 3">
    <name type="scientific">Paractinoplanes durhamensis</name>
    <dbReference type="NCBI Taxonomy" id="113563"/>
    <lineage>
        <taxon>Bacteria</taxon>
        <taxon>Bacillati</taxon>
        <taxon>Actinomycetota</taxon>
        <taxon>Actinomycetes</taxon>
        <taxon>Micromonosporales</taxon>
        <taxon>Micromonosporaceae</taxon>
        <taxon>Paractinoplanes</taxon>
    </lineage>
</organism>
<accession>A0ABQ3ZB00</accession>
<keyword evidence="1" id="KW-1133">Transmembrane helix</keyword>
<dbReference type="RefSeq" id="WP_203734845.1">
    <property type="nucleotide sequence ID" value="NZ_BAAATX010000028.1"/>
</dbReference>
<dbReference type="InterPro" id="IPR045428">
    <property type="entry name" value="EACC1"/>
</dbReference>
<keyword evidence="3" id="KW-1185">Reference proteome</keyword>
<evidence type="ECO:0000313" key="3">
    <source>
        <dbReference type="Proteomes" id="UP000637628"/>
    </source>
</evidence>
<reference evidence="2 3" key="1">
    <citation type="submission" date="2021-01" db="EMBL/GenBank/DDBJ databases">
        <title>Whole genome shotgun sequence of Actinoplanes durhamensis NBRC 14914.</title>
        <authorList>
            <person name="Komaki H."/>
            <person name="Tamura T."/>
        </authorList>
    </citation>
    <scope>NUCLEOTIDE SEQUENCE [LARGE SCALE GENOMIC DNA]</scope>
    <source>
        <strain evidence="2 3">NBRC 14914</strain>
    </source>
</reference>
<evidence type="ECO:0000256" key="1">
    <source>
        <dbReference type="SAM" id="Phobius"/>
    </source>
</evidence>
<sequence>MTVIVTFAAQTGLSELRSLHAYLGTFDALDGRLELRAMADSDHLGGVADAIAVAVGAGGAITVLAGAVTGWLDRRGRTLRVRLANDRTGRSVELSGVQMREASAAEVQALVRDMTRVLADLPPEAPIEP</sequence>
<keyword evidence="1" id="KW-0812">Transmembrane</keyword>
<name>A0ABQ3ZB00_9ACTN</name>
<feature type="transmembrane region" description="Helical" evidence="1">
    <location>
        <begin position="50"/>
        <end position="72"/>
    </location>
</feature>
<comment type="caution">
    <text evidence="2">The sequence shown here is derived from an EMBL/GenBank/DDBJ whole genome shotgun (WGS) entry which is preliminary data.</text>
</comment>
<gene>
    <name evidence="2" type="ORF">Adu01nite_83410</name>
</gene>
<dbReference type="Proteomes" id="UP000637628">
    <property type="component" value="Unassembled WGS sequence"/>
</dbReference>
<evidence type="ECO:0000313" key="2">
    <source>
        <dbReference type="EMBL" id="GIE06991.1"/>
    </source>
</evidence>
<protein>
    <submittedName>
        <fullName evidence="2">Uncharacterized protein</fullName>
    </submittedName>
</protein>
<keyword evidence="1" id="KW-0472">Membrane</keyword>
<dbReference type="EMBL" id="BOML01000071">
    <property type="protein sequence ID" value="GIE06991.1"/>
    <property type="molecule type" value="Genomic_DNA"/>
</dbReference>
<proteinExistence type="predicted"/>